<dbReference type="InterPro" id="IPR025997">
    <property type="entry name" value="SBP_2_dom"/>
</dbReference>
<dbReference type="GO" id="GO:0030246">
    <property type="term" value="F:carbohydrate binding"/>
    <property type="evidence" value="ECO:0007669"/>
    <property type="project" value="UniProtKB-ARBA"/>
</dbReference>
<dbReference type="EMBL" id="SMGK01000002">
    <property type="protein sequence ID" value="TCK73574.1"/>
    <property type="molecule type" value="Genomic_DNA"/>
</dbReference>
<dbReference type="PANTHER" id="PTHR46847:SF1">
    <property type="entry name" value="D-ALLOSE-BINDING PERIPLASMIC PROTEIN-RELATED"/>
    <property type="match status" value="1"/>
</dbReference>
<evidence type="ECO:0000256" key="3">
    <source>
        <dbReference type="ARBA" id="ARBA00022729"/>
    </source>
</evidence>
<dbReference type="CDD" id="cd01536">
    <property type="entry name" value="PBP1_ABC_sugar_binding-like"/>
    <property type="match status" value="1"/>
</dbReference>
<comment type="caution">
    <text evidence="6">The sequence shown here is derived from an EMBL/GenBank/DDBJ whole genome shotgun (WGS) entry which is preliminary data.</text>
</comment>
<reference evidence="6 7" key="1">
    <citation type="submission" date="2019-03" db="EMBL/GenBank/DDBJ databases">
        <title>Genomic Encyclopedia of Type Strains, Phase IV (KMG-IV): sequencing the most valuable type-strain genomes for metagenomic binning, comparative biology and taxonomic classification.</title>
        <authorList>
            <person name="Goeker M."/>
        </authorList>
    </citation>
    <scope>NUCLEOTIDE SEQUENCE [LARGE SCALE GENOMIC DNA]</scope>
    <source>
        <strain evidence="6 7">DSM 103428</strain>
    </source>
</reference>
<comment type="subcellular location">
    <subcellularLocation>
        <location evidence="1">Cell envelope</location>
    </subcellularLocation>
</comment>
<dbReference type="AlphaFoldDB" id="A0A4R1L630"/>
<dbReference type="Gene3D" id="3.40.50.2300">
    <property type="match status" value="2"/>
</dbReference>
<evidence type="ECO:0000256" key="1">
    <source>
        <dbReference type="ARBA" id="ARBA00004196"/>
    </source>
</evidence>
<sequence length="320" mass="34380">MHFERPAMRVLARIASLLLLSSSLLVTACHRERHHVVTIAVIPMTGGQIYWEDFQKAIQADASKYGYRISFAAPQSAADYERQAAMVADAIGQHVDGIIVAPSHQLVLASILQRATQAGIAVVVAGAPIALPSSAYAAYIGLQDARAGVLAADRLIELMHGRGSIGIIGVSPTLEASSTREKAFTDEIAAKSQIKIVSIKYGLSDWARGRQATLDTLAEHPVQGIFTSDEFATVGALTVMSTIKQRPYFVGVGQEPATAHAVIEGKLDAIIVSNPEKMGETAITVMHEVLSKEDYKKSQLLPMKLLDRSTLDDPAIRATQ</sequence>
<evidence type="ECO:0000256" key="4">
    <source>
        <dbReference type="SAM" id="SignalP"/>
    </source>
</evidence>
<dbReference type="PROSITE" id="PS51257">
    <property type="entry name" value="PROKAR_LIPOPROTEIN"/>
    <property type="match status" value="1"/>
</dbReference>
<proteinExistence type="inferred from homology"/>
<dbReference type="SUPFAM" id="SSF53822">
    <property type="entry name" value="Periplasmic binding protein-like I"/>
    <property type="match status" value="1"/>
</dbReference>
<protein>
    <submittedName>
        <fullName evidence="6">Monosaccharide ABC transporter substrate-binding protein (CUT2 family)</fullName>
    </submittedName>
</protein>
<feature type="signal peptide" evidence="4">
    <location>
        <begin position="1"/>
        <end position="28"/>
    </location>
</feature>
<name>A0A4R1L630_9BACT</name>
<dbReference type="InterPro" id="IPR028082">
    <property type="entry name" value="Peripla_BP_I"/>
</dbReference>
<feature type="domain" description="Periplasmic binding protein" evidence="5">
    <location>
        <begin position="39"/>
        <end position="293"/>
    </location>
</feature>
<keyword evidence="3 4" id="KW-0732">Signal</keyword>
<dbReference type="Proteomes" id="UP000295210">
    <property type="component" value="Unassembled WGS sequence"/>
</dbReference>
<evidence type="ECO:0000313" key="7">
    <source>
        <dbReference type="Proteomes" id="UP000295210"/>
    </source>
</evidence>
<evidence type="ECO:0000256" key="2">
    <source>
        <dbReference type="ARBA" id="ARBA00007639"/>
    </source>
</evidence>
<dbReference type="GO" id="GO:0030313">
    <property type="term" value="C:cell envelope"/>
    <property type="evidence" value="ECO:0007669"/>
    <property type="project" value="UniProtKB-SubCell"/>
</dbReference>
<gene>
    <name evidence="6" type="ORF">C7378_1187</name>
</gene>
<evidence type="ECO:0000259" key="5">
    <source>
        <dbReference type="Pfam" id="PF13407"/>
    </source>
</evidence>
<feature type="chain" id="PRO_5020456990" evidence="4">
    <location>
        <begin position="29"/>
        <end position="320"/>
    </location>
</feature>
<evidence type="ECO:0000313" key="6">
    <source>
        <dbReference type="EMBL" id="TCK73574.1"/>
    </source>
</evidence>
<dbReference type="PANTHER" id="PTHR46847">
    <property type="entry name" value="D-ALLOSE-BINDING PERIPLASMIC PROTEIN-RELATED"/>
    <property type="match status" value="1"/>
</dbReference>
<keyword evidence="7" id="KW-1185">Reference proteome</keyword>
<organism evidence="6 7">
    <name type="scientific">Acidipila rosea</name>
    <dbReference type="NCBI Taxonomy" id="768535"/>
    <lineage>
        <taxon>Bacteria</taxon>
        <taxon>Pseudomonadati</taxon>
        <taxon>Acidobacteriota</taxon>
        <taxon>Terriglobia</taxon>
        <taxon>Terriglobales</taxon>
        <taxon>Acidobacteriaceae</taxon>
        <taxon>Acidipila</taxon>
    </lineage>
</organism>
<dbReference type="Pfam" id="PF13407">
    <property type="entry name" value="Peripla_BP_4"/>
    <property type="match status" value="1"/>
</dbReference>
<accession>A0A4R1L630</accession>
<comment type="similarity">
    <text evidence="2">Belongs to the bacterial solute-binding protein 2 family.</text>
</comment>
<dbReference type="OrthoDB" id="250606at2"/>